<name>A0A368PQR0_SETIT</name>
<reference evidence="1" key="1">
    <citation type="journal article" date="2012" name="Nat. Biotechnol.">
        <title>Reference genome sequence of the model plant Setaria.</title>
        <authorList>
            <person name="Bennetzen J.L."/>
            <person name="Schmutz J."/>
            <person name="Wang H."/>
            <person name="Percifield R."/>
            <person name="Hawkins J."/>
            <person name="Pontaroli A.C."/>
            <person name="Estep M."/>
            <person name="Feng L."/>
            <person name="Vaughn J.N."/>
            <person name="Grimwood J."/>
            <person name="Jenkins J."/>
            <person name="Barry K."/>
            <person name="Lindquist E."/>
            <person name="Hellsten U."/>
            <person name="Deshpande S."/>
            <person name="Wang X."/>
            <person name="Wu X."/>
            <person name="Mitros T."/>
            <person name="Triplett J."/>
            <person name="Yang X."/>
            <person name="Ye C.Y."/>
            <person name="Mauro-Herrera M."/>
            <person name="Wang L."/>
            <person name="Li P."/>
            <person name="Sharma M."/>
            <person name="Sharma R."/>
            <person name="Ronald P.C."/>
            <person name="Panaud O."/>
            <person name="Kellogg E.A."/>
            <person name="Brutnell T.P."/>
            <person name="Doust A.N."/>
            <person name="Tuskan G.A."/>
            <person name="Rokhsar D."/>
            <person name="Devos K.M."/>
        </authorList>
    </citation>
    <scope>NUCLEOTIDE SEQUENCE [LARGE SCALE GENOMIC DNA]</scope>
    <source>
        <strain evidence="1">Yugu1</strain>
    </source>
</reference>
<evidence type="ECO:0000313" key="1">
    <source>
        <dbReference type="EMBL" id="RCV07834.1"/>
    </source>
</evidence>
<proteinExistence type="predicted"/>
<protein>
    <submittedName>
        <fullName evidence="1">Uncharacterized protein</fullName>
    </submittedName>
</protein>
<sequence>MKITNGQIFLEINHLASDEQHGCFSFGFPLVTSGRGRCEAKARSALLHPVGAQSTLTGWPRARTTNHEAARQAGTAGRGQACPRVCAVHLLHKKERHPSALSARARPWALHASTNHEADGEWQKQAETIEAGRCRRDTLEAVASTIVLGMG</sequence>
<accession>A0A368PQR0</accession>
<dbReference type="EMBL" id="CM003528">
    <property type="protein sequence ID" value="RCV07834.1"/>
    <property type="molecule type" value="Genomic_DNA"/>
</dbReference>
<gene>
    <name evidence="1" type="ORF">SETIT_1G277500v2</name>
</gene>
<reference evidence="1" key="2">
    <citation type="submission" date="2015-07" db="EMBL/GenBank/DDBJ databases">
        <authorList>
            <person name="Noorani M."/>
        </authorList>
    </citation>
    <scope>NUCLEOTIDE SEQUENCE</scope>
    <source>
        <strain evidence="1">Yugu1</strain>
    </source>
</reference>
<organism evidence="1">
    <name type="scientific">Setaria italica</name>
    <name type="common">Foxtail millet</name>
    <name type="synonym">Panicum italicum</name>
    <dbReference type="NCBI Taxonomy" id="4555"/>
    <lineage>
        <taxon>Eukaryota</taxon>
        <taxon>Viridiplantae</taxon>
        <taxon>Streptophyta</taxon>
        <taxon>Embryophyta</taxon>
        <taxon>Tracheophyta</taxon>
        <taxon>Spermatophyta</taxon>
        <taxon>Magnoliopsida</taxon>
        <taxon>Liliopsida</taxon>
        <taxon>Poales</taxon>
        <taxon>Poaceae</taxon>
        <taxon>PACMAD clade</taxon>
        <taxon>Panicoideae</taxon>
        <taxon>Panicodae</taxon>
        <taxon>Paniceae</taxon>
        <taxon>Cenchrinae</taxon>
        <taxon>Setaria</taxon>
    </lineage>
</organism>
<dbReference type="AlphaFoldDB" id="A0A368PQR0"/>